<proteinExistence type="inferred from homology"/>
<comment type="pathway">
    <text evidence="3">tRNA modification; 5-methoxycarbonylmethyl-2-thiouridine-tRNA biosynthesis.</text>
</comment>
<reference evidence="13 14" key="1">
    <citation type="submission" date="2020-04" db="EMBL/GenBank/DDBJ databases">
        <authorList>
            <person name="Alioto T."/>
            <person name="Alioto T."/>
            <person name="Gomez Garrido J."/>
        </authorList>
    </citation>
    <scope>NUCLEOTIDE SEQUENCE [LARGE SCALE GENOMIC DNA]</scope>
</reference>
<keyword evidence="14" id="KW-1185">Reference proteome</keyword>
<dbReference type="InterPro" id="IPR015943">
    <property type="entry name" value="WD40/YVTN_repeat-like_dom_sf"/>
</dbReference>
<evidence type="ECO:0000256" key="3">
    <source>
        <dbReference type="ARBA" id="ARBA00005043"/>
    </source>
</evidence>
<dbReference type="AlphaFoldDB" id="A0A8S1DST4"/>
<evidence type="ECO:0000256" key="6">
    <source>
        <dbReference type="ARBA" id="ARBA00022490"/>
    </source>
</evidence>
<dbReference type="GO" id="GO:0002098">
    <property type="term" value="P:tRNA wobble uridine modification"/>
    <property type="evidence" value="ECO:0007669"/>
    <property type="project" value="InterPro"/>
</dbReference>
<evidence type="ECO:0000256" key="5">
    <source>
        <dbReference type="ARBA" id="ARBA00020267"/>
    </source>
</evidence>
<dbReference type="Proteomes" id="UP000494165">
    <property type="component" value="Unassembled WGS sequence"/>
</dbReference>
<keyword evidence="7 11" id="KW-0853">WD repeat</keyword>
<gene>
    <name evidence="13" type="ORF">CLODIP_2_CD12260</name>
</gene>
<protein>
    <recommendedName>
        <fullName evidence="5">Elongator complex protein 2</fullName>
    </recommendedName>
</protein>
<dbReference type="InterPro" id="IPR049546">
    <property type="entry name" value="WDR54_beta_prop"/>
</dbReference>
<feature type="repeat" description="WD" evidence="11">
    <location>
        <begin position="259"/>
        <end position="300"/>
    </location>
</feature>
<keyword evidence="6" id="KW-0963">Cytoplasm</keyword>
<keyword evidence="8" id="KW-0819">tRNA processing</keyword>
<evidence type="ECO:0000256" key="9">
    <source>
        <dbReference type="ARBA" id="ARBA00022737"/>
    </source>
</evidence>
<comment type="similarity">
    <text evidence="4">Belongs to the WD repeat ELP2 family.</text>
</comment>
<comment type="caution">
    <text evidence="13">The sequence shown here is derived from an EMBL/GenBank/DDBJ whole genome shotgun (WGS) entry which is preliminary data.</text>
</comment>
<evidence type="ECO:0000256" key="8">
    <source>
        <dbReference type="ARBA" id="ARBA00022694"/>
    </source>
</evidence>
<evidence type="ECO:0000313" key="13">
    <source>
        <dbReference type="EMBL" id="CAB3383871.1"/>
    </source>
</evidence>
<dbReference type="GO" id="GO:0005634">
    <property type="term" value="C:nucleus"/>
    <property type="evidence" value="ECO:0007669"/>
    <property type="project" value="UniProtKB-SubCell"/>
</dbReference>
<evidence type="ECO:0000256" key="4">
    <source>
        <dbReference type="ARBA" id="ARBA00005881"/>
    </source>
</evidence>
<evidence type="ECO:0000256" key="2">
    <source>
        <dbReference type="ARBA" id="ARBA00004496"/>
    </source>
</evidence>
<dbReference type="InterPro" id="IPR037289">
    <property type="entry name" value="Elp2"/>
</dbReference>
<feature type="domain" description="WD repeat-containing protein 54 beta-propeller" evidence="12">
    <location>
        <begin position="2"/>
        <end position="332"/>
    </location>
</feature>
<accession>A0A8S1DST4</accession>
<sequence>MRLERAAPLEAASSASNLTSNLAVRMCNKGEEAISVSVIHKSQAHILPTPNSPSYMGQASTVSSLGSSSLQPVTILQVAFVSTSGRSYFVVASTFGVQIFDEGGSVILFSYDISKSPVTADNPDASSAPYAVGIAKLSTRPDTAFICVGASSGGILVLSAVGLDICFCSKAQNHDYSVTCLAGLDRTLVSGDTSGTVMSWKIDDKGKLTRTSFIRGPNWSCTCLCMYYDRSERAMAVAAFGSGHLRIYEAANLALRAEVAAHSRWITGLDVAVKAKLLVSCSEDSIFTVWQLHPDEKTPIDYVCSTSVSSHKLVGARFLNSEGNSLCLSSFESDLLHCYNLVF</sequence>
<evidence type="ECO:0000313" key="14">
    <source>
        <dbReference type="Proteomes" id="UP000494165"/>
    </source>
</evidence>
<evidence type="ECO:0000259" key="12">
    <source>
        <dbReference type="Pfam" id="PF21031"/>
    </source>
</evidence>
<evidence type="ECO:0000256" key="7">
    <source>
        <dbReference type="ARBA" id="ARBA00022574"/>
    </source>
</evidence>
<dbReference type="PANTHER" id="PTHR44111">
    <property type="entry name" value="ELONGATOR COMPLEX PROTEIN 2"/>
    <property type="match status" value="1"/>
</dbReference>
<keyword evidence="9" id="KW-0677">Repeat</keyword>
<dbReference type="EMBL" id="CADEPI010000328">
    <property type="protein sequence ID" value="CAB3383871.1"/>
    <property type="molecule type" value="Genomic_DNA"/>
</dbReference>
<evidence type="ECO:0000256" key="1">
    <source>
        <dbReference type="ARBA" id="ARBA00004123"/>
    </source>
</evidence>
<evidence type="ECO:0000256" key="11">
    <source>
        <dbReference type="PROSITE-ProRule" id="PRU00221"/>
    </source>
</evidence>
<dbReference type="GO" id="GO:0005737">
    <property type="term" value="C:cytoplasm"/>
    <property type="evidence" value="ECO:0007669"/>
    <property type="project" value="UniProtKB-SubCell"/>
</dbReference>
<dbReference type="PANTHER" id="PTHR44111:SF1">
    <property type="entry name" value="ELONGATOR COMPLEX PROTEIN 2"/>
    <property type="match status" value="1"/>
</dbReference>
<dbReference type="OrthoDB" id="756370at2759"/>
<comment type="subcellular location">
    <subcellularLocation>
        <location evidence="2">Cytoplasm</location>
    </subcellularLocation>
    <subcellularLocation>
        <location evidence="1">Nucleus</location>
    </subcellularLocation>
</comment>
<dbReference type="InterPro" id="IPR036322">
    <property type="entry name" value="WD40_repeat_dom_sf"/>
</dbReference>
<dbReference type="GO" id="GO:0033588">
    <property type="term" value="C:elongator holoenzyme complex"/>
    <property type="evidence" value="ECO:0007669"/>
    <property type="project" value="InterPro"/>
</dbReference>
<dbReference type="InterPro" id="IPR001680">
    <property type="entry name" value="WD40_rpt"/>
</dbReference>
<evidence type="ECO:0000256" key="10">
    <source>
        <dbReference type="ARBA" id="ARBA00023242"/>
    </source>
</evidence>
<dbReference type="Pfam" id="PF21031">
    <property type="entry name" value="WDR54"/>
    <property type="match status" value="1"/>
</dbReference>
<dbReference type="SUPFAM" id="SSF50978">
    <property type="entry name" value="WD40 repeat-like"/>
    <property type="match status" value="1"/>
</dbReference>
<dbReference type="PROSITE" id="PS50082">
    <property type="entry name" value="WD_REPEATS_2"/>
    <property type="match status" value="1"/>
</dbReference>
<keyword evidence="10" id="KW-0539">Nucleus</keyword>
<organism evidence="13 14">
    <name type="scientific">Cloeon dipterum</name>
    <dbReference type="NCBI Taxonomy" id="197152"/>
    <lineage>
        <taxon>Eukaryota</taxon>
        <taxon>Metazoa</taxon>
        <taxon>Ecdysozoa</taxon>
        <taxon>Arthropoda</taxon>
        <taxon>Hexapoda</taxon>
        <taxon>Insecta</taxon>
        <taxon>Pterygota</taxon>
        <taxon>Palaeoptera</taxon>
        <taxon>Ephemeroptera</taxon>
        <taxon>Pisciforma</taxon>
        <taxon>Baetidae</taxon>
        <taxon>Cloeon</taxon>
    </lineage>
</organism>
<dbReference type="SMART" id="SM00320">
    <property type="entry name" value="WD40"/>
    <property type="match status" value="3"/>
</dbReference>
<name>A0A8S1DST4_9INSE</name>
<dbReference type="Gene3D" id="2.130.10.10">
    <property type="entry name" value="YVTN repeat-like/Quinoprotein amine dehydrogenase"/>
    <property type="match status" value="1"/>
</dbReference>